<keyword evidence="3" id="KW-1185">Reference proteome</keyword>
<comment type="caution">
    <text evidence="2">The sequence shown here is derived from an EMBL/GenBank/DDBJ whole genome shotgun (WGS) entry which is preliminary data.</text>
</comment>
<evidence type="ECO:0000313" key="3">
    <source>
        <dbReference type="Proteomes" id="UP000664844"/>
    </source>
</evidence>
<dbReference type="RefSeq" id="WP_207089419.1">
    <property type="nucleotide sequence ID" value="NZ_JAFLQW010000476.1"/>
</dbReference>
<dbReference type="Proteomes" id="UP000664844">
    <property type="component" value="Unassembled WGS sequence"/>
</dbReference>
<reference evidence="2 3" key="1">
    <citation type="submission" date="2021-03" db="EMBL/GenBank/DDBJ databases">
        <title>Metabolic Capacity of the Antarctic Cyanobacterium Phormidium pseudopriestleyi that Sustains Oxygenic Photosynthesis in the Presence of Hydrogen Sulfide.</title>
        <authorList>
            <person name="Lumian J.E."/>
            <person name="Jungblut A.D."/>
            <person name="Dillon M.L."/>
            <person name="Hawes I."/>
            <person name="Doran P.T."/>
            <person name="Mackey T.J."/>
            <person name="Dick G.J."/>
            <person name="Grettenberger C.L."/>
            <person name="Sumner D.Y."/>
        </authorList>
    </citation>
    <scope>NUCLEOTIDE SEQUENCE [LARGE SCALE GENOMIC DNA]</scope>
    <source>
        <strain evidence="2 3">FRX01</strain>
    </source>
</reference>
<proteinExistence type="predicted"/>
<protein>
    <submittedName>
        <fullName evidence="2">DUF4382 domain-containing protein</fullName>
    </submittedName>
</protein>
<feature type="region of interest" description="Disordered" evidence="1">
    <location>
        <begin position="26"/>
        <end position="53"/>
    </location>
</feature>
<dbReference type="EMBL" id="JAFLQW010000476">
    <property type="protein sequence ID" value="MBO0350956.1"/>
    <property type="molecule type" value="Genomic_DNA"/>
</dbReference>
<feature type="compositionally biased region" description="Polar residues" evidence="1">
    <location>
        <begin position="42"/>
        <end position="53"/>
    </location>
</feature>
<evidence type="ECO:0000313" key="2">
    <source>
        <dbReference type="EMBL" id="MBO0350956.1"/>
    </source>
</evidence>
<gene>
    <name evidence="2" type="ORF">J0895_18160</name>
</gene>
<sequence>MNKNLIILTLLAGVIPTLLLGCEQGGTPITSTPEPVPLESAPSESPGTETASGETGTLQIVANGEDFVREGFTSKDGWKIDFNHVYVNLAEVTAYQTDPPYNPESGSQLNPKQQVQLDGVKTVDLTATPENPSPVLAEVPAPAGQYNALSWKMVKGTEGPGAGYSVMMDGTAEKDGQTIPFVLKLDREMAFSCGEFVGDQRKGMVSPGSQGQLEATFHFDHLFGDAGAPADDELNVGALGFEPIAALASGDQVNMTSAELQQSLTTEDYQTLQNLLPSLGHVGEGHCQESTSS</sequence>
<evidence type="ECO:0000256" key="1">
    <source>
        <dbReference type="SAM" id="MobiDB-lite"/>
    </source>
</evidence>
<name>A0ABS3FV09_9CYAN</name>
<organism evidence="2 3">
    <name type="scientific">Phormidium pseudopriestleyi FRX01</name>
    <dbReference type="NCBI Taxonomy" id="1759528"/>
    <lineage>
        <taxon>Bacteria</taxon>
        <taxon>Bacillati</taxon>
        <taxon>Cyanobacteriota</taxon>
        <taxon>Cyanophyceae</taxon>
        <taxon>Oscillatoriophycideae</taxon>
        <taxon>Oscillatoriales</taxon>
        <taxon>Oscillatoriaceae</taxon>
        <taxon>Phormidium</taxon>
    </lineage>
</organism>
<dbReference type="PROSITE" id="PS51257">
    <property type="entry name" value="PROKAR_LIPOPROTEIN"/>
    <property type="match status" value="1"/>
</dbReference>
<accession>A0ABS3FV09</accession>